<keyword evidence="3" id="KW-1185">Reference proteome</keyword>
<accession>K4RGM5</accession>
<feature type="compositionally biased region" description="Basic residues" evidence="1">
    <location>
        <begin position="25"/>
        <end position="36"/>
    </location>
</feature>
<feature type="compositionally biased region" description="Basic and acidic residues" evidence="1">
    <location>
        <begin position="9"/>
        <end position="24"/>
    </location>
</feature>
<evidence type="ECO:0000313" key="2">
    <source>
        <dbReference type="EMBL" id="CCK32905.1"/>
    </source>
</evidence>
<dbReference type="KEGG" id="sdv:BN159_p25"/>
<dbReference type="EMBL" id="HE971710">
    <property type="protein sequence ID" value="CCK32905.1"/>
    <property type="molecule type" value="Genomic_DNA"/>
</dbReference>
<organism evidence="3">
    <name type="scientific">Streptomyces davaonensis (strain DSM 101723 / JCM 4913 / KCC S-0913 / 768)</name>
    <dbReference type="NCBI Taxonomy" id="1214101"/>
    <lineage>
        <taxon>Bacteria</taxon>
        <taxon>Bacillati</taxon>
        <taxon>Actinomycetota</taxon>
        <taxon>Actinomycetes</taxon>
        <taxon>Kitasatosporales</taxon>
        <taxon>Streptomycetaceae</taxon>
        <taxon>Streptomyces</taxon>
    </lineage>
</organism>
<name>K4RGM5_STRDJ</name>
<evidence type="ECO:0000313" key="3">
    <source>
        <dbReference type="Proteomes" id="UP000008043"/>
    </source>
</evidence>
<protein>
    <submittedName>
        <fullName evidence="2">Uncharacterized protein</fullName>
    </submittedName>
</protein>
<dbReference type="HOGENOM" id="CLU_3358717_0_0_11"/>
<reference evidence="2 3" key="1">
    <citation type="journal article" date="2012" name="J. Bacteriol.">
        <title>Genome sequence of the bacterium Streptomyces davawensis JCM 4913 and heterologous production of the unique antibiotic roseoflavin.</title>
        <authorList>
            <person name="Jankowitsch F."/>
            <person name="Schwarz J."/>
            <person name="Ruckert C."/>
            <person name="Gust B."/>
            <person name="Szczepanowski R."/>
            <person name="Blom J."/>
            <person name="Pelzer S."/>
            <person name="Kalinowski J."/>
            <person name="Mack M."/>
        </authorList>
    </citation>
    <scope>NUCLEOTIDE SEQUENCE [LARGE SCALE GENOMIC DNA]</scope>
    <source>
        <strain evidence="3">DSM 101723 / JCM 4913 / KCC S-0913 / 768</strain>
        <plasmid evidence="2 3">pSDA1</plasmid>
    </source>
</reference>
<sequence length="36" mass="4166">MGGMSQVTEVDKGQREPQRCESAHRRYAKSVHRRPP</sequence>
<feature type="region of interest" description="Disordered" evidence="1">
    <location>
        <begin position="1"/>
        <end position="36"/>
    </location>
</feature>
<geneLocation type="plasmid" evidence="2 3">
    <name>pSDA1</name>
</geneLocation>
<evidence type="ECO:0000256" key="1">
    <source>
        <dbReference type="SAM" id="MobiDB-lite"/>
    </source>
</evidence>
<dbReference type="AlphaFoldDB" id="K4RGM5"/>
<proteinExistence type="predicted"/>
<keyword evidence="2" id="KW-0614">Plasmid</keyword>
<dbReference type="Proteomes" id="UP000008043">
    <property type="component" value="Plasmid pSDA1"/>
</dbReference>
<gene>
    <name evidence="2" type="ORF">BN159_p25</name>
</gene>